<gene>
    <name evidence="2" type="ORF">GCM10011402_29740</name>
</gene>
<dbReference type="Proteomes" id="UP000640509">
    <property type="component" value="Unassembled WGS sequence"/>
</dbReference>
<evidence type="ECO:0000313" key="2">
    <source>
        <dbReference type="EMBL" id="GGF75116.1"/>
    </source>
</evidence>
<sequence length="57" mass="6405">MGSDKGSRFSARGNQATARLRQQGKGDKSTLPVRDNSTLRLQLFRHLTGVMEQPYEL</sequence>
<comment type="caution">
    <text evidence="2">The sequence shown here is derived from an EMBL/GenBank/DDBJ whole genome shotgun (WGS) entry which is preliminary data.</text>
</comment>
<name>A0ABQ1VL98_9RHOB</name>
<feature type="region of interest" description="Disordered" evidence="1">
    <location>
        <begin position="1"/>
        <end position="35"/>
    </location>
</feature>
<reference evidence="3" key="1">
    <citation type="journal article" date="2019" name="Int. J. Syst. Evol. Microbiol.">
        <title>The Global Catalogue of Microorganisms (GCM) 10K type strain sequencing project: providing services to taxonomists for standard genome sequencing and annotation.</title>
        <authorList>
            <consortium name="The Broad Institute Genomics Platform"/>
            <consortium name="The Broad Institute Genome Sequencing Center for Infectious Disease"/>
            <person name="Wu L."/>
            <person name="Ma J."/>
        </authorList>
    </citation>
    <scope>NUCLEOTIDE SEQUENCE [LARGE SCALE GENOMIC DNA]</scope>
    <source>
        <strain evidence="3">CGMCC 1.15419</strain>
    </source>
</reference>
<protein>
    <submittedName>
        <fullName evidence="2">Uncharacterized protein</fullName>
    </submittedName>
</protein>
<organism evidence="2 3">
    <name type="scientific">Paracoccus acridae</name>
    <dbReference type="NCBI Taxonomy" id="1795310"/>
    <lineage>
        <taxon>Bacteria</taxon>
        <taxon>Pseudomonadati</taxon>
        <taxon>Pseudomonadota</taxon>
        <taxon>Alphaproteobacteria</taxon>
        <taxon>Rhodobacterales</taxon>
        <taxon>Paracoccaceae</taxon>
        <taxon>Paracoccus</taxon>
    </lineage>
</organism>
<proteinExistence type="predicted"/>
<accession>A0ABQ1VL98</accession>
<evidence type="ECO:0000256" key="1">
    <source>
        <dbReference type="SAM" id="MobiDB-lite"/>
    </source>
</evidence>
<dbReference type="EMBL" id="BMIV01000012">
    <property type="protein sequence ID" value="GGF75116.1"/>
    <property type="molecule type" value="Genomic_DNA"/>
</dbReference>
<evidence type="ECO:0000313" key="3">
    <source>
        <dbReference type="Proteomes" id="UP000640509"/>
    </source>
</evidence>
<keyword evidence="3" id="KW-1185">Reference proteome</keyword>